<dbReference type="EMBL" id="BART01029020">
    <property type="protein sequence ID" value="GAG96127.1"/>
    <property type="molecule type" value="Genomic_DNA"/>
</dbReference>
<feature type="non-terminal residue" evidence="1">
    <location>
        <position position="269"/>
    </location>
</feature>
<sequence>PTINPDGQQMVTDWYRKYVGTKYEGGRMPWLYQHYAGHDNNRDWFMLNLAETKAVTKVMYQDWIPQIHIDQHEMGATGARLWIPPFANPPNPNVHPLIWRGVALCGMNMAYDLQKNGFKGVQYGSEFAGWWDGACDNTPWFHNTICLLSEAASVKVASPINIDLSEISESYIEKSMQFPDPWTGGWWRMRDIVDYELTLSMSLIKTAYLHKKEFLYNFYKMCKDSIEKKEEGQPFAFVIPKKQNDYPTTLRMLDTLMFAGVEINQAEED</sequence>
<name>X1CT33_9ZZZZ</name>
<accession>X1CT33</accession>
<comment type="caution">
    <text evidence="1">The sequence shown here is derived from an EMBL/GenBank/DDBJ whole genome shotgun (WGS) entry which is preliminary data.</text>
</comment>
<evidence type="ECO:0000313" key="1">
    <source>
        <dbReference type="EMBL" id="GAG96127.1"/>
    </source>
</evidence>
<evidence type="ECO:0008006" key="2">
    <source>
        <dbReference type="Google" id="ProtNLM"/>
    </source>
</evidence>
<organism evidence="1">
    <name type="scientific">marine sediment metagenome</name>
    <dbReference type="NCBI Taxonomy" id="412755"/>
    <lineage>
        <taxon>unclassified sequences</taxon>
        <taxon>metagenomes</taxon>
        <taxon>ecological metagenomes</taxon>
    </lineage>
</organism>
<proteinExistence type="predicted"/>
<gene>
    <name evidence="1" type="ORF">S01H4_51026</name>
</gene>
<protein>
    <recommendedName>
        <fullName evidence="2">Peptidase M14 carboxypeptidase A domain-containing protein</fullName>
    </recommendedName>
</protein>
<reference evidence="1" key="1">
    <citation type="journal article" date="2014" name="Front. Microbiol.">
        <title>High frequency of phylogenetically diverse reductive dehalogenase-homologous genes in deep subseafloor sedimentary metagenomes.</title>
        <authorList>
            <person name="Kawai M."/>
            <person name="Futagami T."/>
            <person name="Toyoda A."/>
            <person name="Takaki Y."/>
            <person name="Nishi S."/>
            <person name="Hori S."/>
            <person name="Arai W."/>
            <person name="Tsubouchi T."/>
            <person name="Morono Y."/>
            <person name="Uchiyama I."/>
            <person name="Ito T."/>
            <person name="Fujiyama A."/>
            <person name="Inagaki F."/>
            <person name="Takami H."/>
        </authorList>
    </citation>
    <scope>NUCLEOTIDE SEQUENCE</scope>
    <source>
        <strain evidence="1">Expedition CK06-06</strain>
    </source>
</reference>
<dbReference type="SUPFAM" id="SSF53187">
    <property type="entry name" value="Zn-dependent exopeptidases"/>
    <property type="match status" value="1"/>
</dbReference>
<dbReference type="Gene3D" id="3.40.630.10">
    <property type="entry name" value="Zn peptidases"/>
    <property type="match status" value="1"/>
</dbReference>
<dbReference type="AlphaFoldDB" id="X1CT33"/>
<feature type="non-terminal residue" evidence="1">
    <location>
        <position position="1"/>
    </location>
</feature>